<feature type="region of interest" description="Disordered" evidence="1">
    <location>
        <begin position="79"/>
        <end position="111"/>
    </location>
</feature>
<evidence type="ECO:0000256" key="2">
    <source>
        <dbReference type="SAM" id="Phobius"/>
    </source>
</evidence>
<sequence length="310" mass="33139">MARKRNDEDERPAPPRRFSTKVAYCVLLGGAALVITRASLATLIQVHGDGMAPTILNGESVIMVRGAWGIEAGDLVVYDPSPPEPVGGDELPEPDNRNSLVPGPRHGGSAVDERRTARGELHDTAVVDVDDVESNWERVRERGTKASPRNFRVGRVLAVPGDTVTFHVPDVALGLVVNGSALQQKPDDPIRLVLSGKPAVGEDREDADSPRLRALAWETLGHTRYPVLLGGEVPTWASMGLPEDLGPIEVRAEGYLILADNRDEGACCDSRAIGWVTPDALRGEVVVRLAGNPGAAPDSDPRSRGLAHLP</sequence>
<gene>
    <name evidence="4" type="ORF">ENSA7_03440</name>
</gene>
<evidence type="ECO:0000256" key="1">
    <source>
        <dbReference type="SAM" id="MobiDB-lite"/>
    </source>
</evidence>
<name>A0A2S9YXW0_9BACT</name>
<feature type="transmembrane region" description="Helical" evidence="2">
    <location>
        <begin position="21"/>
        <end position="44"/>
    </location>
</feature>
<dbReference type="RefSeq" id="WP_106087440.1">
    <property type="nucleotide sequence ID" value="NZ_PVNL01000007.1"/>
</dbReference>
<comment type="caution">
    <text evidence="4">The sequence shown here is derived from an EMBL/GenBank/DDBJ whole genome shotgun (WGS) entry which is preliminary data.</text>
</comment>
<dbReference type="OrthoDB" id="9815782at2"/>
<feature type="domain" description="Peptidase S26" evidence="3">
    <location>
        <begin position="25"/>
        <end position="288"/>
    </location>
</feature>
<dbReference type="CDD" id="cd06462">
    <property type="entry name" value="Peptidase_S24_S26"/>
    <property type="match status" value="1"/>
</dbReference>
<proteinExistence type="predicted"/>
<dbReference type="GO" id="GO:0004252">
    <property type="term" value="F:serine-type endopeptidase activity"/>
    <property type="evidence" value="ECO:0007669"/>
    <property type="project" value="InterPro"/>
</dbReference>
<evidence type="ECO:0000313" key="4">
    <source>
        <dbReference type="EMBL" id="PRQ09928.1"/>
    </source>
</evidence>
<protein>
    <recommendedName>
        <fullName evidence="3">Peptidase S26 domain-containing protein</fullName>
    </recommendedName>
</protein>
<evidence type="ECO:0000313" key="5">
    <source>
        <dbReference type="Proteomes" id="UP000238823"/>
    </source>
</evidence>
<reference evidence="4 5" key="1">
    <citation type="submission" date="2018-03" db="EMBL/GenBank/DDBJ databases">
        <title>Draft Genome Sequences of the Obligatory Marine Myxobacteria Enhygromyxa salina SWB007.</title>
        <authorList>
            <person name="Poehlein A."/>
            <person name="Moghaddam J.A."/>
            <person name="Harms H."/>
            <person name="Alanjari M."/>
            <person name="Koenig G.M."/>
            <person name="Daniel R."/>
            <person name="Schaeberle T.F."/>
        </authorList>
    </citation>
    <scope>NUCLEOTIDE SEQUENCE [LARGE SCALE GENOMIC DNA]</scope>
    <source>
        <strain evidence="4 5">SWB007</strain>
    </source>
</reference>
<dbReference type="AlphaFoldDB" id="A0A2S9YXW0"/>
<dbReference type="SUPFAM" id="SSF51306">
    <property type="entry name" value="LexA/Signal peptidase"/>
    <property type="match status" value="1"/>
</dbReference>
<feature type="region of interest" description="Disordered" evidence="1">
    <location>
        <begin position="291"/>
        <end position="310"/>
    </location>
</feature>
<dbReference type="InterPro" id="IPR036286">
    <property type="entry name" value="LexA/Signal_pep-like_sf"/>
</dbReference>
<keyword evidence="2" id="KW-0812">Transmembrane</keyword>
<organism evidence="4 5">
    <name type="scientific">Enhygromyxa salina</name>
    <dbReference type="NCBI Taxonomy" id="215803"/>
    <lineage>
        <taxon>Bacteria</taxon>
        <taxon>Pseudomonadati</taxon>
        <taxon>Myxococcota</taxon>
        <taxon>Polyangia</taxon>
        <taxon>Nannocystales</taxon>
        <taxon>Nannocystaceae</taxon>
        <taxon>Enhygromyxa</taxon>
    </lineage>
</organism>
<dbReference type="Gene3D" id="2.10.109.10">
    <property type="entry name" value="Umud Fragment, subunit A"/>
    <property type="match status" value="1"/>
</dbReference>
<keyword evidence="2" id="KW-1133">Transmembrane helix</keyword>
<accession>A0A2S9YXW0</accession>
<keyword evidence="2" id="KW-0472">Membrane</keyword>
<dbReference type="GO" id="GO:0006465">
    <property type="term" value="P:signal peptide processing"/>
    <property type="evidence" value="ECO:0007669"/>
    <property type="project" value="InterPro"/>
</dbReference>
<dbReference type="Proteomes" id="UP000238823">
    <property type="component" value="Unassembled WGS sequence"/>
</dbReference>
<evidence type="ECO:0000259" key="3">
    <source>
        <dbReference type="Pfam" id="PF10502"/>
    </source>
</evidence>
<dbReference type="Pfam" id="PF10502">
    <property type="entry name" value="Peptidase_S26"/>
    <property type="match status" value="1"/>
</dbReference>
<dbReference type="EMBL" id="PVNL01000007">
    <property type="protein sequence ID" value="PRQ09928.1"/>
    <property type="molecule type" value="Genomic_DNA"/>
</dbReference>
<dbReference type="InterPro" id="IPR019533">
    <property type="entry name" value="Peptidase_S26"/>
</dbReference>